<comment type="domain">
    <text evidence="8">Domain I is involved in oligomerization and binding regulators, domain II is flexibile and of varying length in different bacteria, domain III forms the AAA+ region, while domain IV binds dsDNA.</text>
</comment>
<evidence type="ECO:0000256" key="4">
    <source>
        <dbReference type="ARBA" id="ARBA00022741"/>
    </source>
</evidence>
<dbReference type="Pfam" id="PF08299">
    <property type="entry name" value="Bac_DnaA_C"/>
    <property type="match status" value="1"/>
</dbReference>
<dbReference type="InterPro" id="IPR013317">
    <property type="entry name" value="DnaA_dom"/>
</dbReference>
<dbReference type="EMBL" id="QUWK01000001">
    <property type="protein sequence ID" value="RFU96068.1"/>
    <property type="molecule type" value="Genomic_DNA"/>
</dbReference>
<feature type="region of interest" description="Domain I, interacts with DnaA modulators" evidence="8">
    <location>
        <begin position="1"/>
        <end position="103"/>
    </location>
</feature>
<keyword evidence="5 8" id="KW-0067">ATP-binding</keyword>
<comment type="similarity">
    <text evidence="1 8 11">Belongs to the DnaA family.</text>
</comment>
<keyword evidence="4 8" id="KW-0547">Nucleotide-binding</keyword>
<evidence type="ECO:0000313" key="15">
    <source>
        <dbReference type="Proteomes" id="UP000264002"/>
    </source>
</evidence>
<comment type="caution">
    <text evidence="14">The sequence shown here is derived from an EMBL/GenBank/DDBJ whole genome shotgun (WGS) entry which is preliminary data.</text>
</comment>
<dbReference type="Gene3D" id="3.40.50.300">
    <property type="entry name" value="P-loop containing nucleotide triphosphate hydrolases"/>
    <property type="match status" value="1"/>
</dbReference>
<dbReference type="GO" id="GO:0006270">
    <property type="term" value="P:DNA replication initiation"/>
    <property type="evidence" value="ECO:0007669"/>
    <property type="project" value="UniProtKB-UniRule"/>
</dbReference>
<feature type="region of interest" description="Domain IV, binds dsDNA" evidence="8">
    <location>
        <begin position="348"/>
        <end position="473"/>
    </location>
</feature>
<dbReference type="NCBIfam" id="TIGR00362">
    <property type="entry name" value="DnaA"/>
    <property type="match status" value="1"/>
</dbReference>
<keyword evidence="2 8" id="KW-0963">Cytoplasm</keyword>
<evidence type="ECO:0000256" key="11">
    <source>
        <dbReference type="RuleBase" id="RU004227"/>
    </source>
</evidence>
<dbReference type="GO" id="GO:0005886">
    <property type="term" value="C:plasma membrane"/>
    <property type="evidence" value="ECO:0007669"/>
    <property type="project" value="TreeGrafter"/>
</dbReference>
<dbReference type="PANTHER" id="PTHR30050:SF2">
    <property type="entry name" value="CHROMOSOMAL REPLICATION INITIATOR PROTEIN DNAA"/>
    <property type="match status" value="1"/>
</dbReference>
<dbReference type="PROSITE" id="PS01008">
    <property type="entry name" value="DNAA"/>
    <property type="match status" value="1"/>
</dbReference>
<dbReference type="Proteomes" id="UP000264002">
    <property type="component" value="Unassembled WGS sequence"/>
</dbReference>
<dbReference type="FunFam" id="3.40.50.300:FF:000668">
    <property type="entry name" value="Chromosomal replication initiator protein DnaA"/>
    <property type="match status" value="1"/>
</dbReference>
<dbReference type="InterPro" id="IPR003593">
    <property type="entry name" value="AAA+_ATPase"/>
</dbReference>
<evidence type="ECO:0000313" key="14">
    <source>
        <dbReference type="EMBL" id="RFU96068.1"/>
    </source>
</evidence>
<dbReference type="PRINTS" id="PR00051">
    <property type="entry name" value="DNAA"/>
</dbReference>
<evidence type="ECO:0000256" key="3">
    <source>
        <dbReference type="ARBA" id="ARBA00022705"/>
    </source>
</evidence>
<dbReference type="InterPro" id="IPR027417">
    <property type="entry name" value="P-loop_NTPase"/>
</dbReference>
<protein>
    <recommendedName>
        <fullName evidence="8 9">Chromosomal replication initiator protein DnaA</fullName>
    </recommendedName>
</protein>
<dbReference type="SMART" id="SM00760">
    <property type="entry name" value="Bac_DnaA_C"/>
    <property type="match status" value="1"/>
</dbReference>
<evidence type="ECO:0000259" key="13">
    <source>
        <dbReference type="SMART" id="SM00760"/>
    </source>
</evidence>
<dbReference type="SUPFAM" id="SSF48295">
    <property type="entry name" value="TrpR-like"/>
    <property type="match status" value="1"/>
</dbReference>
<proteinExistence type="inferred from homology"/>
<dbReference type="GO" id="GO:0005737">
    <property type="term" value="C:cytoplasm"/>
    <property type="evidence" value="ECO:0007669"/>
    <property type="project" value="UniProtKB-SubCell"/>
</dbReference>
<feature type="binding site" evidence="8">
    <location>
        <position position="179"/>
    </location>
    <ligand>
        <name>ATP</name>
        <dbReference type="ChEBI" id="CHEBI:30616"/>
    </ligand>
</feature>
<dbReference type="HAMAP" id="MF_00377">
    <property type="entry name" value="DnaA_bact"/>
    <property type="match status" value="1"/>
</dbReference>
<keyword evidence="3 8" id="KW-0235">DNA replication</keyword>
<dbReference type="InterPro" id="IPR020591">
    <property type="entry name" value="Chromosome_initiator_DnaA-like"/>
</dbReference>
<dbReference type="SMART" id="SM00382">
    <property type="entry name" value="AAA"/>
    <property type="match status" value="1"/>
</dbReference>
<dbReference type="Pfam" id="PF00308">
    <property type="entry name" value="Bac_DnaA"/>
    <property type="match status" value="1"/>
</dbReference>
<comment type="subcellular location">
    <subcellularLocation>
        <location evidence="8">Cytoplasm</location>
    </subcellularLocation>
</comment>
<organism evidence="14 15">
    <name type="scientific">Sphaerochaeta halotolerans</name>
    <dbReference type="NCBI Taxonomy" id="2293840"/>
    <lineage>
        <taxon>Bacteria</taxon>
        <taxon>Pseudomonadati</taxon>
        <taxon>Spirochaetota</taxon>
        <taxon>Spirochaetia</taxon>
        <taxon>Spirochaetales</taxon>
        <taxon>Sphaerochaetaceae</taxon>
        <taxon>Sphaerochaeta</taxon>
    </lineage>
</organism>
<name>A0A372ML28_9SPIR</name>
<comment type="subunit">
    <text evidence="8">Oligomerizes as a right-handed, spiral filament on DNA at oriC.</text>
</comment>
<dbReference type="OrthoDB" id="9807019at2"/>
<accession>A0A372ML28</accession>
<dbReference type="InterPro" id="IPR024633">
    <property type="entry name" value="DnaA_N_dom"/>
</dbReference>
<dbReference type="Pfam" id="PF11638">
    <property type="entry name" value="DnaA_N"/>
    <property type="match status" value="1"/>
</dbReference>
<dbReference type="GO" id="GO:0005524">
    <property type="term" value="F:ATP binding"/>
    <property type="evidence" value="ECO:0007669"/>
    <property type="project" value="UniProtKB-UniRule"/>
</dbReference>
<dbReference type="InterPro" id="IPR013159">
    <property type="entry name" value="DnaA_C"/>
</dbReference>
<evidence type="ECO:0000256" key="2">
    <source>
        <dbReference type="ARBA" id="ARBA00022490"/>
    </source>
</evidence>
<dbReference type="CDD" id="cd00009">
    <property type="entry name" value="AAA"/>
    <property type="match status" value="1"/>
</dbReference>
<dbReference type="AlphaFoldDB" id="A0A372ML28"/>
<evidence type="ECO:0000256" key="1">
    <source>
        <dbReference type="ARBA" id="ARBA00006583"/>
    </source>
</evidence>
<feature type="binding site" evidence="8">
    <location>
        <position position="175"/>
    </location>
    <ligand>
        <name>ATP</name>
        <dbReference type="ChEBI" id="CHEBI:30616"/>
    </ligand>
</feature>
<comment type="function">
    <text evidence="8 10">Plays an essential role in the initiation and regulation of chromosomal replication. ATP-DnaA binds to the origin of replication (oriC) to initiate formation of the DNA replication initiation complex once per cell cycle. Binds the DnaA box (a 9 base pair repeat at the origin) and separates the double-stranded (ds)DNA. Forms a right-handed helical filament on oriC DNA; dsDNA binds to the exterior of the filament while single-stranded (ss)DNA is stabiized in the filament's interior. The ATP-DnaA-oriC complex binds and stabilizes one strand of the AT-rich DNA unwinding element (DUE), permitting loading of DNA polymerase. After initiation quickly degrades to an ADP-DnaA complex that is not apt for DNA replication. Binds acidic phospholipids.</text>
</comment>
<evidence type="ECO:0000256" key="10">
    <source>
        <dbReference type="RuleBase" id="RU000577"/>
    </source>
</evidence>
<dbReference type="InterPro" id="IPR001957">
    <property type="entry name" value="Chromosome_initiator_DnaA"/>
</dbReference>
<dbReference type="CDD" id="cd06571">
    <property type="entry name" value="Bac_DnaA_C"/>
    <property type="match status" value="1"/>
</dbReference>
<dbReference type="Gene3D" id="1.10.1750.10">
    <property type="match status" value="1"/>
</dbReference>
<evidence type="ECO:0000256" key="9">
    <source>
        <dbReference type="NCBIfam" id="TIGR00362"/>
    </source>
</evidence>
<dbReference type="SUPFAM" id="SSF52540">
    <property type="entry name" value="P-loop containing nucleoside triphosphate hydrolases"/>
    <property type="match status" value="1"/>
</dbReference>
<evidence type="ECO:0000256" key="5">
    <source>
        <dbReference type="ARBA" id="ARBA00022840"/>
    </source>
</evidence>
<dbReference type="InterPro" id="IPR010921">
    <property type="entry name" value="Trp_repressor/repl_initiator"/>
</dbReference>
<dbReference type="InterPro" id="IPR038454">
    <property type="entry name" value="DnaA_N_sf"/>
</dbReference>
<dbReference type="GO" id="GO:0006275">
    <property type="term" value="P:regulation of DNA replication"/>
    <property type="evidence" value="ECO:0007669"/>
    <property type="project" value="UniProtKB-UniRule"/>
</dbReference>
<keyword evidence="15" id="KW-1185">Reference proteome</keyword>
<feature type="domain" description="Chromosomal replication initiator DnaA C-terminal" evidence="13">
    <location>
        <begin position="378"/>
        <end position="447"/>
    </location>
</feature>
<feature type="region of interest" description="Domain III, AAA+ region" evidence="8">
    <location>
        <begin position="131"/>
        <end position="347"/>
    </location>
</feature>
<evidence type="ECO:0000259" key="12">
    <source>
        <dbReference type="SMART" id="SM00382"/>
    </source>
</evidence>
<keyword evidence="6 8" id="KW-0446">Lipid-binding</keyword>
<reference evidence="15" key="1">
    <citation type="submission" date="2018-08" db="EMBL/GenBank/DDBJ databases">
        <authorList>
            <person name="Grouzdev D.S."/>
            <person name="Krutkina M.S."/>
        </authorList>
    </citation>
    <scope>NUCLEOTIDE SEQUENCE [LARGE SCALE GENOMIC DNA]</scope>
    <source>
        <strain evidence="15">4-11</strain>
    </source>
</reference>
<feature type="domain" description="AAA+ ATPase" evidence="12">
    <location>
        <begin position="164"/>
        <end position="293"/>
    </location>
</feature>
<evidence type="ECO:0000256" key="6">
    <source>
        <dbReference type="ARBA" id="ARBA00023121"/>
    </source>
</evidence>
<keyword evidence="7 8" id="KW-0238">DNA-binding</keyword>
<gene>
    <name evidence="8 14" type="primary">dnaA</name>
    <name evidence="14" type="ORF">DYP60_00370</name>
</gene>
<dbReference type="GO" id="GO:0008289">
    <property type="term" value="F:lipid binding"/>
    <property type="evidence" value="ECO:0007669"/>
    <property type="project" value="UniProtKB-KW"/>
</dbReference>
<evidence type="ECO:0000256" key="7">
    <source>
        <dbReference type="ARBA" id="ARBA00023125"/>
    </source>
</evidence>
<feature type="binding site" evidence="8">
    <location>
        <position position="177"/>
    </location>
    <ligand>
        <name>ATP</name>
        <dbReference type="ChEBI" id="CHEBI:30616"/>
    </ligand>
</feature>
<dbReference type="InterPro" id="IPR018312">
    <property type="entry name" value="Chromosome_initiator_DnaA_CS"/>
</dbReference>
<comment type="caution">
    <text evidence="8">Lacks conserved residue(s) required for the propagation of feature annotation.</text>
</comment>
<dbReference type="PANTHER" id="PTHR30050">
    <property type="entry name" value="CHROMOSOMAL REPLICATION INITIATOR PROTEIN DNAA"/>
    <property type="match status" value="1"/>
</dbReference>
<reference evidence="14 15" key="2">
    <citation type="submission" date="2018-09" db="EMBL/GenBank/DDBJ databases">
        <title>Genome of Sphaerochaeta halotolerans strain 4-11.</title>
        <authorList>
            <person name="Nazina T.N."/>
            <person name="Sokolova D.S."/>
        </authorList>
    </citation>
    <scope>NUCLEOTIDE SEQUENCE [LARGE SCALE GENOMIC DNA]</scope>
    <source>
        <strain evidence="14 15">4-11</strain>
    </source>
</reference>
<dbReference type="Gene3D" id="1.10.8.60">
    <property type="match status" value="1"/>
</dbReference>
<feature type="binding site" evidence="8">
    <location>
        <position position="178"/>
    </location>
    <ligand>
        <name>ATP</name>
        <dbReference type="ChEBI" id="CHEBI:30616"/>
    </ligand>
</feature>
<dbReference type="Gene3D" id="3.30.300.180">
    <property type="match status" value="1"/>
</dbReference>
<evidence type="ECO:0000256" key="8">
    <source>
        <dbReference type="HAMAP-Rule" id="MF_00377"/>
    </source>
</evidence>
<dbReference type="GO" id="GO:0003688">
    <property type="term" value="F:DNA replication origin binding"/>
    <property type="evidence" value="ECO:0007669"/>
    <property type="project" value="UniProtKB-UniRule"/>
</dbReference>
<sequence length="473" mass="53996">MSEAQNIYYEFWQETASRIKETLPEQEYHTWFNRIAYLKSDNHKVVLAVASQFILDTVIARYRDMIRNTMIELTGEEIDIVFEVVSRSKIEQIQQPSKEPKEAPKETTAFALQAKPQVSEEKTLKMKKDCNLNPSYEFHTFVIGDNSAFAYNASLAIAKNPGVSYNPCLIYGGVGLGKTHLLNSIGNYIINNTPELKVMYVTAEMFTNEFIESIGSQRTQQFKNKFRKVDVLLIDDIHFLQGKDSTQEELFHTFNNLYESKKQMVFTCDRPISELKNITDRLSSRFERGLNVDLQPPNYETRMAILKKKLVERGGSMSEEILNYIATNVCTNVRDLESSLTKLIAYSELLGQEISFDKAKELLGILPSLAANSNQTLSIDTIIKVVGEYFNVSSFEIKGKKKNKSLIQPRQIAMFLARDITEYSTTEIGTEFGGRDHTTVMHAHDRIESLMKGDESFANTIVKLKRDLTNGKR</sequence>
<dbReference type="RefSeq" id="WP_117328887.1">
    <property type="nucleotide sequence ID" value="NZ_QUWK01000001.1"/>
</dbReference>